<evidence type="ECO:0000313" key="8">
    <source>
        <dbReference type="Proteomes" id="UP001189429"/>
    </source>
</evidence>
<evidence type="ECO:0000256" key="3">
    <source>
        <dbReference type="ARBA" id="ARBA00023295"/>
    </source>
</evidence>
<dbReference type="PANTHER" id="PTHR31263">
    <property type="entry name" value="CELLULASE FAMILY PROTEIN (AFU_ORTHOLOGUE AFUA_5G14560)"/>
    <property type="match status" value="1"/>
</dbReference>
<evidence type="ECO:0000256" key="4">
    <source>
        <dbReference type="RuleBase" id="RU361153"/>
    </source>
</evidence>
<dbReference type="InterPro" id="IPR017853">
    <property type="entry name" value="GH"/>
</dbReference>
<comment type="similarity">
    <text evidence="1 4">Belongs to the glycosyl hydrolase 5 (cellulase A) family.</text>
</comment>
<accession>A0ABN9SDX5</accession>
<dbReference type="InterPro" id="IPR001547">
    <property type="entry name" value="Glyco_hydro_5"/>
</dbReference>
<gene>
    <name evidence="7" type="ORF">PCOR1329_LOCUS28911</name>
</gene>
<feature type="chain" id="PRO_5045823569" description="Glycoside hydrolase family 5 domain-containing protein" evidence="5">
    <location>
        <begin position="21"/>
        <end position="201"/>
    </location>
</feature>
<dbReference type="Proteomes" id="UP001189429">
    <property type="component" value="Unassembled WGS sequence"/>
</dbReference>
<evidence type="ECO:0000256" key="5">
    <source>
        <dbReference type="SAM" id="SignalP"/>
    </source>
</evidence>
<comment type="caution">
    <text evidence="7">The sequence shown here is derived from an EMBL/GenBank/DDBJ whole genome shotgun (WGS) entry which is preliminary data.</text>
</comment>
<dbReference type="Gene3D" id="3.20.20.80">
    <property type="entry name" value="Glycosidases"/>
    <property type="match status" value="1"/>
</dbReference>
<dbReference type="Pfam" id="PF00150">
    <property type="entry name" value="Cellulase"/>
    <property type="match status" value="1"/>
</dbReference>
<dbReference type="SUPFAM" id="SSF51445">
    <property type="entry name" value="(Trans)glycosidases"/>
    <property type="match status" value="1"/>
</dbReference>
<reference evidence="7" key="1">
    <citation type="submission" date="2023-10" db="EMBL/GenBank/DDBJ databases">
        <authorList>
            <person name="Chen Y."/>
            <person name="Shah S."/>
            <person name="Dougan E. K."/>
            <person name="Thang M."/>
            <person name="Chan C."/>
        </authorList>
    </citation>
    <scope>NUCLEOTIDE SEQUENCE [LARGE SCALE GENOMIC DNA]</scope>
</reference>
<sequence>MHAHCFRRSFLLPGLLLCTGDRGGRPLAAPADDSDSFAPARANAGLQFPLRTSGRYIVDASGQRVRFACVNWYGAQMEQMAPNGLNHQRVERIAAIIVGHGFNCVRLPFSLDVVFTNRSSVPSPHTSLRANPDLKSKSPLEVFDAALEALTDKGLMVILNNHVSSARWCCSLSDGEGLWYTSEYPVDSWLDGLAQMAARCG</sequence>
<organism evidence="7 8">
    <name type="scientific">Prorocentrum cordatum</name>
    <dbReference type="NCBI Taxonomy" id="2364126"/>
    <lineage>
        <taxon>Eukaryota</taxon>
        <taxon>Sar</taxon>
        <taxon>Alveolata</taxon>
        <taxon>Dinophyceae</taxon>
        <taxon>Prorocentrales</taxon>
        <taxon>Prorocentraceae</taxon>
        <taxon>Prorocentrum</taxon>
    </lineage>
</organism>
<protein>
    <recommendedName>
        <fullName evidence="6">Glycoside hydrolase family 5 domain-containing protein</fullName>
    </recommendedName>
</protein>
<evidence type="ECO:0000313" key="7">
    <source>
        <dbReference type="EMBL" id="CAK0830202.1"/>
    </source>
</evidence>
<keyword evidence="5" id="KW-0732">Signal</keyword>
<keyword evidence="8" id="KW-1185">Reference proteome</keyword>
<evidence type="ECO:0000259" key="6">
    <source>
        <dbReference type="Pfam" id="PF00150"/>
    </source>
</evidence>
<evidence type="ECO:0000256" key="2">
    <source>
        <dbReference type="ARBA" id="ARBA00022801"/>
    </source>
</evidence>
<keyword evidence="2 4" id="KW-0378">Hydrolase</keyword>
<keyword evidence="3 4" id="KW-0326">Glycosidase</keyword>
<feature type="signal peptide" evidence="5">
    <location>
        <begin position="1"/>
        <end position="20"/>
    </location>
</feature>
<evidence type="ECO:0000256" key="1">
    <source>
        <dbReference type="ARBA" id="ARBA00005641"/>
    </source>
</evidence>
<name>A0ABN9SDX5_9DINO</name>
<dbReference type="PANTHER" id="PTHR31263:SF0">
    <property type="entry name" value="CELLULASE FAMILY PROTEIN (AFU_ORTHOLOGUE AFUA_5G14560)"/>
    <property type="match status" value="1"/>
</dbReference>
<proteinExistence type="inferred from homology"/>
<feature type="domain" description="Glycoside hydrolase family 5" evidence="6">
    <location>
        <begin position="59"/>
        <end position="199"/>
    </location>
</feature>
<dbReference type="EMBL" id="CAUYUJ010010768">
    <property type="protein sequence ID" value="CAK0830202.1"/>
    <property type="molecule type" value="Genomic_DNA"/>
</dbReference>